<proteinExistence type="predicted"/>
<dbReference type="InterPro" id="IPR007973">
    <property type="entry name" value="Pilus_assembly_TraE"/>
</dbReference>
<dbReference type="NCBIfam" id="TIGR02761">
    <property type="entry name" value="TraE_TIGR"/>
    <property type="match status" value="1"/>
</dbReference>
<evidence type="ECO:0000256" key="1">
    <source>
        <dbReference type="SAM" id="Phobius"/>
    </source>
</evidence>
<reference evidence="2" key="2">
    <citation type="submission" date="2015-03" db="EMBL/GenBank/DDBJ databases">
        <authorList>
            <person name="Murphy D."/>
        </authorList>
    </citation>
    <scope>NUCLEOTIDE SEQUENCE [LARGE SCALE GENOMIC DNA]</scope>
    <source>
        <strain evidence="2">A125KOH2</strain>
    </source>
</reference>
<protein>
    <submittedName>
        <fullName evidence="2">Conjugal transfer pilus assembly protein TraE</fullName>
    </submittedName>
</protein>
<keyword evidence="1" id="KW-0472">Membrane</keyword>
<dbReference type="EMBL" id="CQAZ01000046">
    <property type="protein sequence ID" value="CNI39761.1"/>
    <property type="molecule type" value="Genomic_DNA"/>
</dbReference>
<feature type="transmembrane region" description="Helical" evidence="1">
    <location>
        <begin position="12"/>
        <end position="36"/>
    </location>
</feature>
<evidence type="ECO:0000313" key="3">
    <source>
        <dbReference type="EMBL" id="CRY69118.1"/>
    </source>
</evidence>
<sequence>MELSARRSTTKFVSLVYILLLFFLGLSLAGNLFAWMQIERLVNSREETFIPMMFDAPFTLSRNHADSNYLQQTAESFLFLRLNVTPENVAAQHTSLLRFFSSEDRVEMAKALKEEENQIVTNNVTSAFYASGFKVYPASGVIDIQGELKTWLGNKPLPPEHKSYRLTLHYKNGVTQLKSFKEIVDAKTK</sequence>
<dbReference type="AlphaFoldDB" id="A0A0T9R1D9"/>
<reference evidence="3 4" key="3">
    <citation type="submission" date="2015-03" db="EMBL/GenBank/DDBJ databases">
        <authorList>
            <consortium name="Pathogen Informatics"/>
            <person name="Murphy D."/>
        </authorList>
    </citation>
    <scope>NUCLEOTIDE SEQUENCE [LARGE SCALE GENOMIC DNA]</scope>
    <source>
        <strain evidence="4">type strain: CIP110230</strain>
        <strain evidence="3">Type strain: CIP110230</strain>
    </source>
</reference>
<dbReference type="OrthoDB" id="5880202at2"/>
<dbReference type="Proteomes" id="UP000045840">
    <property type="component" value="Unassembled WGS sequence"/>
</dbReference>
<reference evidence="5" key="1">
    <citation type="submission" date="2015-03" db="EMBL/GenBank/DDBJ databases">
        <authorList>
            <consortium name="Pathogen Informatics"/>
        </authorList>
    </citation>
    <scope>NUCLEOTIDE SEQUENCE [LARGE SCALE GENOMIC DNA]</scope>
    <source>
        <strain evidence="5">A125KOH2</strain>
    </source>
</reference>
<keyword evidence="4" id="KW-1185">Reference proteome</keyword>
<evidence type="ECO:0000313" key="4">
    <source>
        <dbReference type="Proteomes" id="UP000044625"/>
    </source>
</evidence>
<dbReference type="RefSeq" id="WP_049614763.1">
    <property type="nucleotide sequence ID" value="NZ_CAWMMU010000034.1"/>
</dbReference>
<evidence type="ECO:0000313" key="2">
    <source>
        <dbReference type="EMBL" id="CNI39761.1"/>
    </source>
</evidence>
<keyword evidence="1" id="KW-1133">Transmembrane helix</keyword>
<evidence type="ECO:0000313" key="5">
    <source>
        <dbReference type="Proteomes" id="UP000045840"/>
    </source>
</evidence>
<keyword evidence="1" id="KW-0812">Transmembrane</keyword>
<name>A0A0T9R1D9_9GAMM</name>
<dbReference type="Proteomes" id="UP000044625">
    <property type="component" value="Unassembled WGS sequence"/>
</dbReference>
<organism evidence="2 5">
    <name type="scientific">Yersinia pekkanenii</name>
    <dbReference type="NCBI Taxonomy" id="1288385"/>
    <lineage>
        <taxon>Bacteria</taxon>
        <taxon>Pseudomonadati</taxon>
        <taxon>Pseudomonadota</taxon>
        <taxon>Gammaproteobacteria</taxon>
        <taxon>Enterobacterales</taxon>
        <taxon>Yersiniaceae</taxon>
        <taxon>Yersinia</taxon>
    </lineage>
</organism>
<dbReference type="Pfam" id="PF05309">
    <property type="entry name" value="TraE"/>
    <property type="match status" value="1"/>
</dbReference>
<accession>A0A0T9R1D9</accession>
<dbReference type="EMBL" id="CWJL01000034">
    <property type="protein sequence ID" value="CRY69118.1"/>
    <property type="molecule type" value="Genomic_DNA"/>
</dbReference>
<gene>
    <name evidence="2" type="ORF">ERS008529_03899</name>
    <name evidence="3" type="ORF">ERS137968_04258</name>
</gene>
<dbReference type="STRING" id="1288385.ERS137968_04258"/>